<dbReference type="EMBL" id="LN853956">
    <property type="protein sequence ID" value="CRY97180.1"/>
    <property type="molecule type" value="Genomic_DNA"/>
</dbReference>
<accession>A0A0H5Q710</accession>
<protein>
    <submittedName>
        <fullName evidence="1">Uncharacterized protein</fullName>
    </submittedName>
</protein>
<reference evidence="1" key="1">
    <citation type="submission" date="2015-06" db="EMBL/GenBank/DDBJ databases">
        <authorList>
            <person name="Joergensen T."/>
        </authorList>
    </citation>
    <scope>NUCLEOTIDE SEQUENCE</scope>
    <source>
        <strain evidence="1">RGFK1406</strain>
    </source>
</reference>
<sequence>MKRPEPKALKGQYPLAEMDVKAFTGLPNLRSFFMDAEYSDGGGERQQGQAIIRAEPGRWCLTLKEPTTCQMMYLSAPNWAELLKLADGLLGSPDAPWATDTWAVAKKPKGAKK</sequence>
<reference evidence="1" key="2">
    <citation type="submission" date="2015-07" db="EMBL/GenBank/DDBJ databases">
        <title>Plasmids, circular viruses and viroids from rat gut.</title>
        <authorList>
            <person name="Jorgensen T.J."/>
            <person name="Hansen M.A."/>
            <person name="Xu Z."/>
            <person name="Tabak M.A."/>
            <person name="Sorensen S.J."/>
            <person name="Hansen L.H."/>
        </authorList>
    </citation>
    <scope>NUCLEOTIDE SEQUENCE</scope>
    <source>
        <strain evidence="1">RGFK1406</strain>
    </source>
</reference>
<proteinExistence type="predicted"/>
<name>A0A0H5Q710_9ZZZZ</name>
<evidence type="ECO:0000313" key="1">
    <source>
        <dbReference type="EMBL" id="CRY97180.1"/>
    </source>
</evidence>
<dbReference type="AlphaFoldDB" id="A0A0H5Q710"/>
<organism evidence="1">
    <name type="scientific">uncultured prokaryote</name>
    <dbReference type="NCBI Taxonomy" id="198431"/>
    <lineage>
        <taxon>unclassified sequences</taxon>
        <taxon>environmental samples</taxon>
    </lineage>
</organism>